<evidence type="ECO:0000313" key="1">
    <source>
        <dbReference type="EMBL" id="CAB4147857.1"/>
    </source>
</evidence>
<dbReference type="SUPFAM" id="SSF101386">
    <property type="entry name" value="all-alpha NTP pyrophosphatases"/>
    <property type="match status" value="1"/>
</dbReference>
<dbReference type="Gene3D" id="1.10.287.1080">
    <property type="entry name" value="MazG-like"/>
    <property type="match status" value="1"/>
</dbReference>
<organism evidence="1">
    <name type="scientific">uncultured Caudovirales phage</name>
    <dbReference type="NCBI Taxonomy" id="2100421"/>
    <lineage>
        <taxon>Viruses</taxon>
        <taxon>Duplodnaviria</taxon>
        <taxon>Heunggongvirae</taxon>
        <taxon>Uroviricota</taxon>
        <taxon>Caudoviricetes</taxon>
        <taxon>Peduoviridae</taxon>
        <taxon>Maltschvirus</taxon>
        <taxon>Maltschvirus maltsch</taxon>
    </lineage>
</organism>
<reference evidence="1" key="1">
    <citation type="submission" date="2020-04" db="EMBL/GenBank/DDBJ databases">
        <authorList>
            <person name="Chiriac C."/>
            <person name="Salcher M."/>
            <person name="Ghai R."/>
            <person name="Kavagutti S V."/>
        </authorList>
    </citation>
    <scope>NUCLEOTIDE SEQUENCE</scope>
</reference>
<dbReference type="InterPro" id="IPR021130">
    <property type="entry name" value="PRib-ATP_PPHydrolase-like"/>
</dbReference>
<gene>
    <name evidence="1" type="ORF">UFOVP516_50</name>
</gene>
<accession>A0A6J5MQ54</accession>
<name>A0A6J5MQ54_9CAUD</name>
<proteinExistence type="predicted"/>
<sequence length="97" mass="10651">MRELIALTIAWAAQKEILTKGTVEKQALKTLEEAGELVLAVGQNNREECIDAIGDVLITIIIQCEMQGLKLEDCLQSAYNVVSKRTGVMTNGTFIKN</sequence>
<dbReference type="Pfam" id="PF01503">
    <property type="entry name" value="PRA-PH"/>
    <property type="match status" value="1"/>
</dbReference>
<dbReference type="CDD" id="cd11540">
    <property type="entry name" value="NTP-PPase_u3"/>
    <property type="match status" value="1"/>
</dbReference>
<dbReference type="EMBL" id="LR796480">
    <property type="protein sequence ID" value="CAB4147857.1"/>
    <property type="molecule type" value="Genomic_DNA"/>
</dbReference>
<protein>
    <submittedName>
        <fullName evidence="1">NTP-PPase_u3 domain containing protein</fullName>
    </submittedName>
</protein>